<dbReference type="GO" id="GO:0008825">
    <property type="term" value="F:cyclopropane-fatty-acyl-phospholipid synthase activity"/>
    <property type="evidence" value="ECO:0007669"/>
    <property type="project" value="UniProtKB-EC"/>
</dbReference>
<evidence type="ECO:0000313" key="8">
    <source>
        <dbReference type="EMBL" id="MBM7556567.1"/>
    </source>
</evidence>
<evidence type="ECO:0000313" key="9">
    <source>
        <dbReference type="Proteomes" id="UP000774000"/>
    </source>
</evidence>
<evidence type="ECO:0000256" key="6">
    <source>
        <dbReference type="PIRSR" id="PIRSR003085-1"/>
    </source>
</evidence>
<dbReference type="AlphaFoldDB" id="A0A939BP55"/>
<evidence type="ECO:0000256" key="3">
    <source>
        <dbReference type="ARBA" id="ARBA00022679"/>
    </source>
</evidence>
<keyword evidence="3 8" id="KW-0808">Transferase</keyword>
<keyword evidence="4" id="KW-0949">S-adenosyl-L-methionine</keyword>
<keyword evidence="9" id="KW-1185">Reference proteome</keyword>
<dbReference type="Proteomes" id="UP000774000">
    <property type="component" value="Unassembled WGS sequence"/>
</dbReference>
<dbReference type="InterPro" id="IPR029063">
    <property type="entry name" value="SAM-dependent_MTases_sf"/>
</dbReference>
<name>A0A939BP55_9FIRM</name>
<reference evidence="8" key="1">
    <citation type="submission" date="2021-01" db="EMBL/GenBank/DDBJ databases">
        <title>Genomic Encyclopedia of Type Strains, Phase IV (KMG-IV): sequencing the most valuable type-strain genomes for metagenomic binning, comparative biology and taxonomic classification.</title>
        <authorList>
            <person name="Goeker M."/>
        </authorList>
    </citation>
    <scope>NUCLEOTIDE SEQUENCE</scope>
    <source>
        <strain evidence="8">DSM 23230</strain>
    </source>
</reference>
<dbReference type="PANTHER" id="PTHR43667">
    <property type="entry name" value="CYCLOPROPANE-FATTY-ACYL-PHOSPHOLIPID SYNTHASE"/>
    <property type="match status" value="1"/>
</dbReference>
<dbReference type="Gene3D" id="3.40.50.150">
    <property type="entry name" value="Vaccinia Virus protein VP39"/>
    <property type="match status" value="1"/>
</dbReference>
<dbReference type="PANTHER" id="PTHR43667:SF1">
    <property type="entry name" value="CYCLOPROPANE-FATTY-ACYL-PHOSPHOLIPID SYNTHASE"/>
    <property type="match status" value="1"/>
</dbReference>
<dbReference type="RefSeq" id="WP_204701347.1">
    <property type="nucleotide sequence ID" value="NZ_JAFBDQ010000006.1"/>
</dbReference>
<proteinExistence type="inferred from homology"/>
<dbReference type="CDD" id="cd02440">
    <property type="entry name" value="AdoMet_MTases"/>
    <property type="match status" value="1"/>
</dbReference>
<keyword evidence="5" id="KW-0443">Lipid metabolism</keyword>
<comment type="caution">
    <text evidence="8">The sequence shown here is derived from an EMBL/GenBank/DDBJ whole genome shotgun (WGS) entry which is preliminary data.</text>
</comment>
<sequence length="395" mass="45760">MQEKFLISLFEKIDNANYQVEFWDGEVVTQGTAPYKVKIIIKNPVPWSSLLNNPILTLGEAYMAGKIKIKGNFQELIKIINQANNHLPLTNLIKKSSAGLTRLNNKLFGYQPQTEVQHHYDIGNDFFSLWLDQSMNYSCAYFKSPTDSLYQAQLQKIDHILKKMQLQPGEKLLDIGCGWGGLIIKAAQEYNVNALGITLSEEQYQKTSQRIKKLNLQKQVTVKLIDFQNLSPQNYKFDKIVSVGMFEHLGKENYPVYMKKVNQLLKPGGLSLLHTITTWEEGPTNSWIKKYIFPGGYIPAVKQIVSLLPEYNFNLLHAENLRRHYALTLEKWHRNFCREIRQVEAMFDQEFVRMWNLFLRSCAANFWVGGLTLHQFLFTKGVNNQINLTNQHIHN</sequence>
<dbReference type="InterPro" id="IPR003333">
    <property type="entry name" value="CMAS"/>
</dbReference>
<dbReference type="EC" id="2.1.1.79" evidence="8"/>
<evidence type="ECO:0000256" key="1">
    <source>
        <dbReference type="ARBA" id="ARBA00010815"/>
    </source>
</evidence>
<evidence type="ECO:0000256" key="4">
    <source>
        <dbReference type="ARBA" id="ARBA00022691"/>
    </source>
</evidence>
<dbReference type="InterPro" id="IPR057206">
    <property type="entry name" value="DUF7884"/>
</dbReference>
<dbReference type="Pfam" id="PF25371">
    <property type="entry name" value="DUF7884"/>
    <property type="match status" value="1"/>
</dbReference>
<dbReference type="GO" id="GO:0032259">
    <property type="term" value="P:methylation"/>
    <property type="evidence" value="ECO:0007669"/>
    <property type="project" value="UniProtKB-KW"/>
</dbReference>
<dbReference type="PIRSF" id="PIRSF003085">
    <property type="entry name" value="CMAS"/>
    <property type="match status" value="1"/>
</dbReference>
<feature type="domain" description="DUF7884" evidence="7">
    <location>
        <begin position="6"/>
        <end position="85"/>
    </location>
</feature>
<protein>
    <submittedName>
        <fullName evidence="8">Cyclopropane-fatty-acyl-phospholipid synthase</fullName>
        <ecNumber evidence="8">2.1.1.79</ecNumber>
    </submittedName>
</protein>
<feature type="active site" evidence="6">
    <location>
        <position position="362"/>
    </location>
</feature>
<gene>
    <name evidence="8" type="ORF">JOC47_001418</name>
</gene>
<dbReference type="GO" id="GO:0008610">
    <property type="term" value="P:lipid biosynthetic process"/>
    <property type="evidence" value="ECO:0007669"/>
    <property type="project" value="InterPro"/>
</dbReference>
<comment type="similarity">
    <text evidence="1">Belongs to the CFA/CMAS family.</text>
</comment>
<dbReference type="Pfam" id="PF02353">
    <property type="entry name" value="CMAS"/>
    <property type="match status" value="1"/>
</dbReference>
<evidence type="ECO:0000259" key="7">
    <source>
        <dbReference type="Pfam" id="PF25371"/>
    </source>
</evidence>
<keyword evidence="2 8" id="KW-0489">Methyltransferase</keyword>
<dbReference type="EMBL" id="JAFBDQ010000006">
    <property type="protein sequence ID" value="MBM7556567.1"/>
    <property type="molecule type" value="Genomic_DNA"/>
</dbReference>
<evidence type="ECO:0000256" key="2">
    <source>
        <dbReference type="ARBA" id="ARBA00022603"/>
    </source>
</evidence>
<dbReference type="SUPFAM" id="SSF53335">
    <property type="entry name" value="S-adenosyl-L-methionine-dependent methyltransferases"/>
    <property type="match status" value="1"/>
</dbReference>
<organism evidence="8 9">
    <name type="scientific">Halanaerobacter jeridensis</name>
    <dbReference type="NCBI Taxonomy" id="706427"/>
    <lineage>
        <taxon>Bacteria</taxon>
        <taxon>Bacillati</taxon>
        <taxon>Bacillota</taxon>
        <taxon>Clostridia</taxon>
        <taxon>Halanaerobiales</taxon>
        <taxon>Halobacteroidaceae</taxon>
        <taxon>Halanaerobacter</taxon>
    </lineage>
</organism>
<evidence type="ECO:0000256" key="5">
    <source>
        <dbReference type="ARBA" id="ARBA00023098"/>
    </source>
</evidence>
<dbReference type="InterPro" id="IPR050723">
    <property type="entry name" value="CFA/CMAS"/>
</dbReference>
<accession>A0A939BP55</accession>